<organism evidence="9">
    <name type="scientific">Hyalella azteca</name>
    <name type="common">Amphipod</name>
    <dbReference type="NCBI Taxonomy" id="294128"/>
    <lineage>
        <taxon>Eukaryota</taxon>
        <taxon>Metazoa</taxon>
        <taxon>Ecdysozoa</taxon>
        <taxon>Arthropoda</taxon>
        <taxon>Crustacea</taxon>
        <taxon>Multicrustacea</taxon>
        <taxon>Malacostraca</taxon>
        <taxon>Eumalacostraca</taxon>
        <taxon>Peracarida</taxon>
        <taxon>Amphipoda</taxon>
        <taxon>Senticaudata</taxon>
        <taxon>Talitrida</taxon>
        <taxon>Talitroidea</taxon>
        <taxon>Hyalellidae</taxon>
        <taxon>Hyalella</taxon>
    </lineage>
</organism>
<dbReference type="GO" id="GO:0004438">
    <property type="term" value="F:phosphatidylinositol-3-phosphate phosphatase activity"/>
    <property type="evidence" value="ECO:0007669"/>
    <property type="project" value="UniProtKB-EC"/>
</dbReference>
<comment type="catalytic activity">
    <reaction evidence="3">
        <text>a 1,2-diacyl-sn-glycero-3-phospho-(1D-myo-inositol 4-phosphate) + H2O = a 1,2-diacyl-sn-glycero-3-phospho-(1D-myo-inositol) + phosphate</text>
        <dbReference type="Rhea" id="RHEA:55652"/>
        <dbReference type="ChEBI" id="CHEBI:15377"/>
        <dbReference type="ChEBI" id="CHEBI:43474"/>
        <dbReference type="ChEBI" id="CHEBI:57880"/>
        <dbReference type="ChEBI" id="CHEBI:58178"/>
    </reaction>
    <physiologicalReaction direction="left-to-right" evidence="3">
        <dbReference type="Rhea" id="RHEA:55653"/>
    </physiologicalReaction>
</comment>
<keyword evidence="7" id="KW-0472">Membrane</keyword>
<feature type="non-terminal residue" evidence="9">
    <location>
        <position position="643"/>
    </location>
</feature>
<dbReference type="EMBL" id="JQDR03004222">
    <property type="protein sequence ID" value="KAA0202133.1"/>
    <property type="molecule type" value="Genomic_DNA"/>
</dbReference>
<evidence type="ECO:0000256" key="4">
    <source>
        <dbReference type="ARBA" id="ARBA00040795"/>
    </source>
</evidence>
<dbReference type="PROSITE" id="PS50275">
    <property type="entry name" value="SAC"/>
    <property type="match status" value="1"/>
</dbReference>
<accession>A0A6A0H8P1</accession>
<dbReference type="OrthoDB" id="405996at2759"/>
<sequence length="643" mass="73464">MGSGEVHEELILHCTDDAFYLEPVSPPGQPIMVIDRVLCEVAVQDNKGQVPLGASRKTVYGVLGMIRLISGPYLILVLKRSKIGTLHRQTIWKLDAVDIIPFSRSTASLTAEQKMYNDKYLTLVQQALSTPYFYFSYTYDLTHTLQRLYYTAEDFLQMSLHERAEQRFVWNQHLMQDLILHRDAGRFCLPLMHGFVCIKQCSINGEWFTWSLVSRRSVYRAGTRMWTRGVDKDGAVANYVETEQIVEFRDFRTSFVQTRGSIPLFWKQDPDLRYKPPPTLTNDNHEEAFGWHFESQVMLYGRQVAVNLIDQKGSEGRLQEAFNFHVANSTRQMVKDNVKYEYFDFHHECRKMRWDRLSILMDRLVQDQETMGYFLLREGVVLREQDGVFRTNCIDCLDRTNVVQSMLARRHLQNALTTMGVLKSNQKIEDQVSFEHLYKNVWADHADIISIQYSGTGALKTDFTRTGKRTKMGLVQDGYNSAVRYIKNNFLDGDRQDGLDLLLGKHLVTSAEGAASPCPLRDTRDPRLLLLPFAFFFSLLMVSAIATQWVEALNTASKINIHASASPFAMFSALTALIAFQVFACVLLPSELNSFTLLSLLFWASMVVAASLLTLRQGRQLVNAPKLCSVPLSGLSNGEDEKR</sequence>
<comment type="catalytic activity">
    <reaction evidence="2">
        <text>a 1,2-diacyl-sn-glycero-3-phospho-(1D-myo-inositol-3-phosphate) + H2O = a 1,2-diacyl-sn-glycero-3-phospho-(1D-myo-inositol) + phosphate</text>
        <dbReference type="Rhea" id="RHEA:12316"/>
        <dbReference type="ChEBI" id="CHEBI:15377"/>
        <dbReference type="ChEBI" id="CHEBI:43474"/>
        <dbReference type="ChEBI" id="CHEBI:57880"/>
        <dbReference type="ChEBI" id="CHEBI:58088"/>
        <dbReference type="EC" id="3.1.3.64"/>
    </reaction>
    <physiologicalReaction direction="left-to-right" evidence="2">
        <dbReference type="Rhea" id="RHEA:12317"/>
    </physiologicalReaction>
</comment>
<feature type="transmembrane region" description="Helical" evidence="7">
    <location>
        <begin position="595"/>
        <end position="615"/>
    </location>
</feature>
<dbReference type="Proteomes" id="UP000711488">
    <property type="component" value="Unassembled WGS sequence"/>
</dbReference>
<reference evidence="9" key="3">
    <citation type="submission" date="2019-06" db="EMBL/GenBank/DDBJ databases">
        <authorList>
            <person name="Poynton C."/>
            <person name="Hasenbein S."/>
            <person name="Benoit J.B."/>
            <person name="Sepulveda M.S."/>
            <person name="Poelchau M.F."/>
            <person name="Murali S.C."/>
            <person name="Chen S."/>
            <person name="Glastad K.M."/>
            <person name="Werren J.H."/>
            <person name="Vineis J.H."/>
            <person name="Bowen J.L."/>
            <person name="Friedrich M."/>
            <person name="Jones J."/>
            <person name="Robertson H.M."/>
            <person name="Feyereisen R."/>
            <person name="Mechler-Hickson A."/>
            <person name="Mathers N."/>
            <person name="Lee C.E."/>
            <person name="Colbourne J.K."/>
            <person name="Biales A."/>
            <person name="Johnston J.S."/>
            <person name="Wellborn G.A."/>
            <person name="Rosendale A.J."/>
            <person name="Cridge A.G."/>
            <person name="Munoz-Torres M.C."/>
            <person name="Bain P.A."/>
            <person name="Manny A.R."/>
            <person name="Major K.M."/>
            <person name="Lambert F.N."/>
            <person name="Vulpe C.D."/>
            <person name="Tuck P."/>
            <person name="Blalock B.J."/>
            <person name="Lin Y.-Y."/>
            <person name="Smith M.E."/>
            <person name="Ochoa-Acuna H."/>
            <person name="Chen M.-J.M."/>
            <person name="Childers C.P."/>
            <person name="Qu J."/>
            <person name="Dugan S."/>
            <person name="Lee S.L."/>
            <person name="Chao H."/>
            <person name="Dinh H."/>
            <person name="Han Y."/>
            <person name="Doddapaneni H."/>
            <person name="Worley K.C."/>
            <person name="Muzny D.M."/>
            <person name="Gibbs R.A."/>
            <person name="Richards S."/>
        </authorList>
    </citation>
    <scope>NUCLEOTIDE SEQUENCE</scope>
    <source>
        <strain evidence="9">HAZT.00-mixed</strain>
        <tissue evidence="9">Whole organism</tissue>
    </source>
</reference>
<reference evidence="9" key="2">
    <citation type="journal article" date="2018" name="Environ. Sci. Technol.">
        <title>The Toxicogenome of Hyalella azteca: A Model for Sediment Ecotoxicology and Evolutionary Toxicology.</title>
        <authorList>
            <person name="Poynton H.C."/>
            <person name="Hasenbein S."/>
            <person name="Benoit J.B."/>
            <person name="Sepulveda M.S."/>
            <person name="Poelchau M.F."/>
            <person name="Hughes D.S.T."/>
            <person name="Murali S.C."/>
            <person name="Chen S."/>
            <person name="Glastad K.M."/>
            <person name="Goodisman M.A.D."/>
            <person name="Werren J.H."/>
            <person name="Vineis J.H."/>
            <person name="Bowen J.L."/>
            <person name="Friedrich M."/>
            <person name="Jones J."/>
            <person name="Robertson H.M."/>
            <person name="Feyereisen R."/>
            <person name="Mechler-Hickson A."/>
            <person name="Mathers N."/>
            <person name="Lee C.E."/>
            <person name="Colbourne J.K."/>
            <person name="Biales A."/>
            <person name="Johnston J.S."/>
            <person name="Wellborn G.A."/>
            <person name="Rosendale A.J."/>
            <person name="Cridge A.G."/>
            <person name="Munoz-Torres M.C."/>
            <person name="Bain P.A."/>
            <person name="Manny A.R."/>
            <person name="Major K.M."/>
            <person name="Lambert F.N."/>
            <person name="Vulpe C.D."/>
            <person name="Tuck P."/>
            <person name="Blalock B.J."/>
            <person name="Lin Y.Y."/>
            <person name="Smith M.E."/>
            <person name="Ochoa-Acuna H."/>
            <person name="Chen M.M."/>
            <person name="Childers C.P."/>
            <person name="Qu J."/>
            <person name="Dugan S."/>
            <person name="Lee S.L."/>
            <person name="Chao H."/>
            <person name="Dinh H."/>
            <person name="Han Y."/>
            <person name="Doddapaneni H."/>
            <person name="Worley K.C."/>
            <person name="Muzny D.M."/>
            <person name="Gibbs R.A."/>
            <person name="Richards S."/>
        </authorList>
    </citation>
    <scope>NUCLEOTIDE SEQUENCE</scope>
    <source>
        <strain evidence="9">HAZT.00-mixed</strain>
        <tissue evidence="9">Whole organism</tissue>
    </source>
</reference>
<evidence type="ECO:0000259" key="8">
    <source>
        <dbReference type="PROSITE" id="PS50275"/>
    </source>
</evidence>
<proteinExistence type="predicted"/>
<dbReference type="GO" id="GO:0005783">
    <property type="term" value="C:endoplasmic reticulum"/>
    <property type="evidence" value="ECO:0007669"/>
    <property type="project" value="TreeGrafter"/>
</dbReference>
<feature type="domain" description="SAC" evidence="8">
    <location>
        <begin position="124"/>
        <end position="455"/>
    </location>
</feature>
<dbReference type="GO" id="GO:0046856">
    <property type="term" value="P:phosphatidylinositol dephosphorylation"/>
    <property type="evidence" value="ECO:0007669"/>
    <property type="project" value="TreeGrafter"/>
</dbReference>
<evidence type="ECO:0000313" key="9">
    <source>
        <dbReference type="EMBL" id="KAA0202133.1"/>
    </source>
</evidence>
<keyword evidence="7" id="KW-0812">Transmembrane</keyword>
<dbReference type="InterPro" id="IPR002013">
    <property type="entry name" value="SAC_dom"/>
</dbReference>
<dbReference type="AlphaFoldDB" id="A0A6A0H8P1"/>
<reference evidence="9" key="1">
    <citation type="submission" date="2014-08" db="EMBL/GenBank/DDBJ databases">
        <authorList>
            <person name="Murali S."/>
            <person name="Richards S."/>
            <person name="Bandaranaike D."/>
            <person name="Bellair M."/>
            <person name="Blankenburg K."/>
            <person name="Chao H."/>
            <person name="Dinh H."/>
            <person name="Doddapaneni H."/>
            <person name="Dugan-Rocha S."/>
            <person name="Elkadiri S."/>
            <person name="Gnanaolivu R."/>
            <person name="Hughes D."/>
            <person name="Lee S."/>
            <person name="Li M."/>
            <person name="Ming W."/>
            <person name="Munidasa M."/>
            <person name="Muniz J."/>
            <person name="Nguyen L."/>
            <person name="Osuji N."/>
            <person name="Pu L.-L."/>
            <person name="Puazo M."/>
            <person name="Skinner E."/>
            <person name="Qu C."/>
            <person name="Quiroz J."/>
            <person name="Raj R."/>
            <person name="Weissenberger G."/>
            <person name="Xin Y."/>
            <person name="Zou X."/>
            <person name="Han Y."/>
            <person name="Worley K."/>
            <person name="Muzny D."/>
            <person name="Gibbs R."/>
        </authorList>
    </citation>
    <scope>NUCLEOTIDE SEQUENCE</scope>
    <source>
        <strain evidence="9">HAZT.00-mixed</strain>
        <tissue evidence="9">Whole organism</tissue>
    </source>
</reference>
<evidence type="ECO:0000256" key="1">
    <source>
        <dbReference type="ARBA" id="ARBA00013038"/>
    </source>
</evidence>
<evidence type="ECO:0000256" key="2">
    <source>
        <dbReference type="ARBA" id="ARBA00036631"/>
    </source>
</evidence>
<keyword evidence="7" id="KW-1133">Transmembrane helix</keyword>
<evidence type="ECO:0000256" key="3">
    <source>
        <dbReference type="ARBA" id="ARBA00036807"/>
    </source>
</evidence>
<protein>
    <recommendedName>
        <fullName evidence="4">Phosphatidylinositol-3-phosphatase SAC1</fullName>
        <ecNumber evidence="1">3.1.3.64</ecNumber>
    </recommendedName>
    <alternativeName>
        <fullName evidence="6">Phosphatidylinositol-4-phosphate phosphatase</fullName>
    </alternativeName>
    <alternativeName>
        <fullName evidence="5">Suppressor of actin mutations 1-like protein</fullName>
    </alternativeName>
</protein>
<gene>
    <name evidence="9" type="ORF">HAZT_HAZT010140</name>
</gene>
<evidence type="ECO:0000256" key="7">
    <source>
        <dbReference type="SAM" id="Phobius"/>
    </source>
</evidence>
<comment type="caution">
    <text evidence="9">The sequence shown here is derived from an EMBL/GenBank/DDBJ whole genome shotgun (WGS) entry which is preliminary data.</text>
</comment>
<dbReference type="PANTHER" id="PTHR45662:SF2">
    <property type="entry name" value="PHOSPHATIDYLINOSITOL-3-PHOSPHATASE SAC1"/>
    <property type="match status" value="1"/>
</dbReference>
<dbReference type="PANTHER" id="PTHR45662">
    <property type="entry name" value="PHOSPHATIDYLINOSITIDE PHOSPHATASE SAC1"/>
    <property type="match status" value="1"/>
</dbReference>
<feature type="transmembrane region" description="Helical" evidence="7">
    <location>
        <begin position="568"/>
        <end position="589"/>
    </location>
</feature>
<evidence type="ECO:0000256" key="5">
    <source>
        <dbReference type="ARBA" id="ARBA00041396"/>
    </source>
</evidence>
<dbReference type="Pfam" id="PF02383">
    <property type="entry name" value="Syja_N"/>
    <property type="match status" value="1"/>
</dbReference>
<dbReference type="EC" id="3.1.3.64" evidence="1"/>
<feature type="transmembrane region" description="Helical" evidence="7">
    <location>
        <begin position="528"/>
        <end position="547"/>
    </location>
</feature>
<evidence type="ECO:0000256" key="6">
    <source>
        <dbReference type="ARBA" id="ARBA00041911"/>
    </source>
</evidence>
<name>A0A6A0H8P1_HYAAZ</name>
<dbReference type="GO" id="GO:0043812">
    <property type="term" value="F:phosphatidylinositol-4-phosphate phosphatase activity"/>
    <property type="evidence" value="ECO:0007669"/>
    <property type="project" value="TreeGrafter"/>
</dbReference>